<dbReference type="AlphaFoldDB" id="A0A517X232"/>
<protein>
    <recommendedName>
        <fullName evidence="6 7">Large ribosomal subunit protein bL9</fullName>
    </recommendedName>
</protein>
<dbReference type="InterPro" id="IPR020594">
    <property type="entry name" value="Ribosomal_bL9_bac/chp"/>
</dbReference>
<dbReference type="GO" id="GO:0006412">
    <property type="term" value="P:translation"/>
    <property type="evidence" value="ECO:0007669"/>
    <property type="project" value="UniProtKB-UniRule"/>
</dbReference>
<keyword evidence="5 7" id="KW-0687">Ribonucleoprotein</keyword>
<evidence type="ECO:0000256" key="6">
    <source>
        <dbReference type="ARBA" id="ARBA00035292"/>
    </source>
</evidence>
<keyword evidence="3 7" id="KW-0694">RNA-binding</keyword>
<gene>
    <name evidence="7 9" type="primary">rplI</name>
    <name evidence="9" type="ORF">V202x_49880</name>
</gene>
<dbReference type="Pfam" id="PF01281">
    <property type="entry name" value="Ribosomal_L9_N"/>
    <property type="match status" value="1"/>
</dbReference>
<dbReference type="SUPFAM" id="SSF55653">
    <property type="entry name" value="Ribosomal protein L9 C-domain"/>
    <property type="match status" value="1"/>
</dbReference>
<evidence type="ECO:0000256" key="5">
    <source>
        <dbReference type="ARBA" id="ARBA00023274"/>
    </source>
</evidence>
<comment type="function">
    <text evidence="7">Binds to the 23S rRNA.</text>
</comment>
<keyword evidence="2 7" id="KW-0699">rRNA-binding</keyword>
<dbReference type="SUPFAM" id="SSF55658">
    <property type="entry name" value="L9 N-domain-like"/>
    <property type="match status" value="1"/>
</dbReference>
<reference evidence="9 10" key="1">
    <citation type="submission" date="2019-03" db="EMBL/GenBank/DDBJ databases">
        <title>Deep-cultivation of Planctomycetes and their phenomic and genomic characterization uncovers novel biology.</title>
        <authorList>
            <person name="Wiegand S."/>
            <person name="Jogler M."/>
            <person name="Boedeker C."/>
            <person name="Pinto D."/>
            <person name="Vollmers J."/>
            <person name="Rivas-Marin E."/>
            <person name="Kohn T."/>
            <person name="Peeters S.H."/>
            <person name="Heuer A."/>
            <person name="Rast P."/>
            <person name="Oberbeckmann S."/>
            <person name="Bunk B."/>
            <person name="Jeske O."/>
            <person name="Meyerdierks A."/>
            <person name="Storesund J.E."/>
            <person name="Kallscheuer N."/>
            <person name="Luecker S."/>
            <person name="Lage O.M."/>
            <person name="Pohl T."/>
            <person name="Merkel B.J."/>
            <person name="Hornburger P."/>
            <person name="Mueller R.-W."/>
            <person name="Bruemmer F."/>
            <person name="Labrenz M."/>
            <person name="Spormann A.M."/>
            <person name="Op den Camp H."/>
            <person name="Overmann J."/>
            <person name="Amann R."/>
            <person name="Jetten M.S.M."/>
            <person name="Mascher T."/>
            <person name="Medema M.H."/>
            <person name="Devos D.P."/>
            <person name="Kaster A.-K."/>
            <person name="Ovreas L."/>
            <person name="Rohde M."/>
            <person name="Galperin M.Y."/>
            <person name="Jogler C."/>
        </authorList>
    </citation>
    <scope>NUCLEOTIDE SEQUENCE [LARGE SCALE GENOMIC DNA]</scope>
    <source>
        <strain evidence="9 10">V202</strain>
    </source>
</reference>
<evidence type="ECO:0000259" key="8">
    <source>
        <dbReference type="PROSITE" id="PS00651"/>
    </source>
</evidence>
<dbReference type="RefSeq" id="WP_145179336.1">
    <property type="nucleotide sequence ID" value="NZ_CP037422.1"/>
</dbReference>
<dbReference type="HAMAP" id="MF_00503">
    <property type="entry name" value="Ribosomal_bL9"/>
    <property type="match status" value="1"/>
</dbReference>
<evidence type="ECO:0000256" key="3">
    <source>
        <dbReference type="ARBA" id="ARBA00022884"/>
    </source>
</evidence>
<evidence type="ECO:0000256" key="4">
    <source>
        <dbReference type="ARBA" id="ARBA00022980"/>
    </source>
</evidence>
<feature type="domain" description="Ribosomal protein L9" evidence="8">
    <location>
        <begin position="30"/>
        <end position="57"/>
    </location>
</feature>
<dbReference type="Gene3D" id="3.10.430.100">
    <property type="entry name" value="Ribosomal protein L9, C-terminal domain"/>
    <property type="match status" value="1"/>
</dbReference>
<dbReference type="Pfam" id="PF03948">
    <property type="entry name" value="Ribosomal_L9_C"/>
    <property type="match status" value="1"/>
</dbReference>
<evidence type="ECO:0000256" key="2">
    <source>
        <dbReference type="ARBA" id="ARBA00022730"/>
    </source>
</evidence>
<evidence type="ECO:0000256" key="7">
    <source>
        <dbReference type="HAMAP-Rule" id="MF_00503"/>
    </source>
</evidence>
<dbReference type="InterPro" id="IPR000244">
    <property type="entry name" value="Ribosomal_bL9"/>
</dbReference>
<dbReference type="InterPro" id="IPR036935">
    <property type="entry name" value="Ribosomal_bL9_N_sf"/>
</dbReference>
<dbReference type="OrthoDB" id="9788336at2"/>
<keyword evidence="10" id="KW-1185">Reference proteome</keyword>
<dbReference type="EMBL" id="CP037422">
    <property type="protein sequence ID" value="QDU11564.1"/>
    <property type="molecule type" value="Genomic_DNA"/>
</dbReference>
<dbReference type="PROSITE" id="PS00651">
    <property type="entry name" value="RIBOSOMAL_L9"/>
    <property type="match status" value="1"/>
</dbReference>
<evidence type="ECO:0000313" key="9">
    <source>
        <dbReference type="EMBL" id="QDU11564.1"/>
    </source>
</evidence>
<evidence type="ECO:0000256" key="1">
    <source>
        <dbReference type="ARBA" id="ARBA00010605"/>
    </source>
</evidence>
<evidence type="ECO:0000313" key="10">
    <source>
        <dbReference type="Proteomes" id="UP000318384"/>
    </source>
</evidence>
<accession>A0A517X232</accession>
<dbReference type="InterPro" id="IPR036791">
    <property type="entry name" value="Ribosomal_bL9_C_sf"/>
</dbReference>
<dbReference type="GO" id="GO:0003735">
    <property type="term" value="F:structural constituent of ribosome"/>
    <property type="evidence" value="ECO:0007669"/>
    <property type="project" value="InterPro"/>
</dbReference>
<dbReference type="GO" id="GO:0005840">
    <property type="term" value="C:ribosome"/>
    <property type="evidence" value="ECO:0007669"/>
    <property type="project" value="UniProtKB-KW"/>
</dbReference>
<dbReference type="NCBIfam" id="TIGR00158">
    <property type="entry name" value="L9"/>
    <property type="match status" value="1"/>
</dbReference>
<dbReference type="Gene3D" id="3.40.5.10">
    <property type="entry name" value="Ribosomal protein L9, N-terminal domain"/>
    <property type="match status" value="1"/>
</dbReference>
<keyword evidence="4 7" id="KW-0689">Ribosomal protein</keyword>
<dbReference type="PANTHER" id="PTHR21368">
    <property type="entry name" value="50S RIBOSOMAL PROTEIN L9"/>
    <property type="match status" value="1"/>
</dbReference>
<dbReference type="GO" id="GO:0019843">
    <property type="term" value="F:rRNA binding"/>
    <property type="evidence" value="ECO:0007669"/>
    <property type="project" value="UniProtKB-UniRule"/>
</dbReference>
<comment type="similarity">
    <text evidence="1 7">Belongs to the bacterial ribosomal protein bL9 family.</text>
</comment>
<name>A0A517X232_9PLAN</name>
<proteinExistence type="inferred from homology"/>
<sequence>MVRKRRSTSVIGSSKSSVDVLLAEKVNHLGDQGDIVRVKPGYARNFLLPYGLATIATEHNERMVVQHQKRLAELEKDRLKSLKALAEKLSKHSVTMEANANEDGHLYGSIVAVDISKSLKEGGFDVDAEGVRLEGPLKELGMYTVKLQLHEKVKTEVKVWVVPAAEKK</sequence>
<dbReference type="InterPro" id="IPR020069">
    <property type="entry name" value="Ribosomal_bL9_C"/>
</dbReference>
<dbReference type="Proteomes" id="UP000318384">
    <property type="component" value="Chromosome"/>
</dbReference>
<organism evidence="9 10">
    <name type="scientific">Gimesia aquarii</name>
    <dbReference type="NCBI Taxonomy" id="2527964"/>
    <lineage>
        <taxon>Bacteria</taxon>
        <taxon>Pseudomonadati</taxon>
        <taxon>Planctomycetota</taxon>
        <taxon>Planctomycetia</taxon>
        <taxon>Planctomycetales</taxon>
        <taxon>Planctomycetaceae</taxon>
        <taxon>Gimesia</taxon>
    </lineage>
</organism>
<dbReference type="InterPro" id="IPR009027">
    <property type="entry name" value="Ribosomal_bL9/RNase_H1_N"/>
</dbReference>
<dbReference type="InterPro" id="IPR020070">
    <property type="entry name" value="Ribosomal_bL9_N"/>
</dbReference>
<dbReference type="GO" id="GO:1990904">
    <property type="term" value="C:ribonucleoprotein complex"/>
    <property type="evidence" value="ECO:0007669"/>
    <property type="project" value="UniProtKB-KW"/>
</dbReference>